<proteinExistence type="predicted"/>
<feature type="transmembrane region" description="Helical" evidence="1">
    <location>
        <begin position="12"/>
        <end position="33"/>
    </location>
</feature>
<dbReference type="EMBL" id="MU251379">
    <property type="protein sequence ID" value="KAG9237886.1"/>
    <property type="molecule type" value="Genomic_DNA"/>
</dbReference>
<dbReference type="Proteomes" id="UP000824998">
    <property type="component" value="Unassembled WGS sequence"/>
</dbReference>
<name>A0A9P8CA84_9HELO</name>
<evidence type="ECO:0000256" key="1">
    <source>
        <dbReference type="SAM" id="Phobius"/>
    </source>
</evidence>
<keyword evidence="1" id="KW-0472">Membrane</keyword>
<dbReference type="AlphaFoldDB" id="A0A9P8CA84"/>
<keyword evidence="1" id="KW-0812">Transmembrane</keyword>
<accession>A0A9P8CA84</accession>
<comment type="caution">
    <text evidence="2">The sequence shown here is derived from an EMBL/GenBank/DDBJ whole genome shotgun (WGS) entry which is preliminary data.</text>
</comment>
<evidence type="ECO:0000313" key="2">
    <source>
        <dbReference type="EMBL" id="KAG9237886.1"/>
    </source>
</evidence>
<keyword evidence="3" id="KW-1185">Reference proteome</keyword>
<reference evidence="2" key="1">
    <citation type="journal article" date="2021" name="IMA Fungus">
        <title>Genomic characterization of three marine fungi, including Emericellopsis atlantica sp. nov. with signatures of a generalist lifestyle and marine biomass degradation.</title>
        <authorList>
            <person name="Hagestad O.C."/>
            <person name="Hou L."/>
            <person name="Andersen J.H."/>
            <person name="Hansen E.H."/>
            <person name="Altermark B."/>
            <person name="Li C."/>
            <person name="Kuhnert E."/>
            <person name="Cox R.J."/>
            <person name="Crous P.W."/>
            <person name="Spatafora J.W."/>
            <person name="Lail K."/>
            <person name="Amirebrahimi M."/>
            <person name="Lipzen A."/>
            <person name="Pangilinan J."/>
            <person name="Andreopoulos W."/>
            <person name="Hayes R.D."/>
            <person name="Ng V."/>
            <person name="Grigoriev I.V."/>
            <person name="Jackson S.A."/>
            <person name="Sutton T.D.S."/>
            <person name="Dobson A.D.W."/>
            <person name="Rama T."/>
        </authorList>
    </citation>
    <scope>NUCLEOTIDE SEQUENCE</scope>
    <source>
        <strain evidence="2">TRa018bII</strain>
    </source>
</reference>
<keyword evidence="1" id="KW-1133">Transmembrane helix</keyword>
<sequence>MDRSNMSSKDSIGIACLLTDWAILNLLLFKLRSSDENEGTNFTQYSVHGCCWYPLRIIMCLGYWSLQNM</sequence>
<gene>
    <name evidence="2" type="ORF">BJ875DRAFT_452684</name>
</gene>
<protein>
    <submittedName>
        <fullName evidence="2">Uncharacterized protein</fullName>
    </submittedName>
</protein>
<organism evidence="2 3">
    <name type="scientific">Amylocarpus encephaloides</name>
    <dbReference type="NCBI Taxonomy" id="45428"/>
    <lineage>
        <taxon>Eukaryota</taxon>
        <taxon>Fungi</taxon>
        <taxon>Dikarya</taxon>
        <taxon>Ascomycota</taxon>
        <taxon>Pezizomycotina</taxon>
        <taxon>Leotiomycetes</taxon>
        <taxon>Helotiales</taxon>
        <taxon>Helotiales incertae sedis</taxon>
        <taxon>Amylocarpus</taxon>
    </lineage>
</organism>
<feature type="transmembrane region" description="Helical" evidence="1">
    <location>
        <begin position="45"/>
        <end position="66"/>
    </location>
</feature>
<evidence type="ECO:0000313" key="3">
    <source>
        <dbReference type="Proteomes" id="UP000824998"/>
    </source>
</evidence>